<evidence type="ECO:0000313" key="10">
    <source>
        <dbReference type="Proteomes" id="UP000239772"/>
    </source>
</evidence>
<evidence type="ECO:0000313" key="9">
    <source>
        <dbReference type="EMBL" id="PSC03235.1"/>
    </source>
</evidence>
<evidence type="ECO:0000256" key="5">
    <source>
        <dbReference type="ARBA" id="ARBA00023204"/>
    </source>
</evidence>
<dbReference type="Pfam" id="PF11967">
    <property type="entry name" value="RecO_N"/>
    <property type="match status" value="1"/>
</dbReference>
<feature type="domain" description="DNA replication/recombination mediator RecO N-terminal" evidence="8">
    <location>
        <begin position="1"/>
        <end position="72"/>
    </location>
</feature>
<organism evidence="9 10">
    <name type="scientific">Alsobacter soli</name>
    <dbReference type="NCBI Taxonomy" id="2109933"/>
    <lineage>
        <taxon>Bacteria</taxon>
        <taxon>Pseudomonadati</taxon>
        <taxon>Pseudomonadota</taxon>
        <taxon>Alphaproteobacteria</taxon>
        <taxon>Hyphomicrobiales</taxon>
        <taxon>Alsobacteraceae</taxon>
        <taxon>Alsobacter</taxon>
    </lineage>
</organism>
<comment type="similarity">
    <text evidence="1 7">Belongs to the RecO family.</text>
</comment>
<keyword evidence="4 7" id="KW-0233">DNA recombination</keyword>
<dbReference type="GO" id="GO:0006310">
    <property type="term" value="P:DNA recombination"/>
    <property type="evidence" value="ECO:0007669"/>
    <property type="project" value="UniProtKB-UniRule"/>
</dbReference>
<proteinExistence type="inferred from homology"/>
<comment type="caution">
    <text evidence="9">The sequence shown here is derived from an EMBL/GenBank/DDBJ whole genome shotgun (WGS) entry which is preliminary data.</text>
</comment>
<evidence type="ECO:0000256" key="3">
    <source>
        <dbReference type="ARBA" id="ARBA00022763"/>
    </source>
</evidence>
<evidence type="ECO:0000256" key="1">
    <source>
        <dbReference type="ARBA" id="ARBA00007452"/>
    </source>
</evidence>
<dbReference type="Gene3D" id="2.40.50.140">
    <property type="entry name" value="Nucleic acid-binding proteins"/>
    <property type="match status" value="1"/>
</dbReference>
<dbReference type="Proteomes" id="UP000239772">
    <property type="component" value="Unassembled WGS sequence"/>
</dbReference>
<dbReference type="OrthoDB" id="9804792at2"/>
<evidence type="ECO:0000256" key="7">
    <source>
        <dbReference type="HAMAP-Rule" id="MF_00201"/>
    </source>
</evidence>
<evidence type="ECO:0000256" key="6">
    <source>
        <dbReference type="ARBA" id="ARBA00033409"/>
    </source>
</evidence>
<dbReference type="GO" id="GO:0006302">
    <property type="term" value="P:double-strand break repair"/>
    <property type="evidence" value="ECO:0007669"/>
    <property type="project" value="TreeGrafter"/>
</dbReference>
<dbReference type="EMBL" id="PVZS01000029">
    <property type="protein sequence ID" value="PSC03235.1"/>
    <property type="molecule type" value="Genomic_DNA"/>
</dbReference>
<dbReference type="Gene3D" id="1.20.1440.120">
    <property type="entry name" value="Recombination protein O, C-terminal domain"/>
    <property type="match status" value="1"/>
</dbReference>
<accession>A0A2T1HNL5</accession>
<comment type="function">
    <text evidence="7">Involved in DNA repair and RecF pathway recombination.</text>
</comment>
<dbReference type="Pfam" id="PF02565">
    <property type="entry name" value="RecO_C"/>
    <property type="match status" value="1"/>
</dbReference>
<sequence>MEWRDEGIVIGVKRHGEGAALLELMTREHGRHLGLVRGGRSARMQPVLQAGNSVAVAWRARLDEHLGSFQVEPTAQRAARLMGSPAALYGLGVLGALVRLLPERDPHPGLYEGLEVIVNALDDPALAGPLVVRFELAILQELGFGLDLAQCAATGVRDNLAYVSPKTGRAVSAEAGGPWRDKLLPLPAFLHEGQGRQLPGPDQLAAAFRLTGHFLNRHVYEPRGVPAPEVRAAFLAALLAAAQR</sequence>
<dbReference type="PANTHER" id="PTHR33991:SF1">
    <property type="entry name" value="DNA REPAIR PROTEIN RECO"/>
    <property type="match status" value="1"/>
</dbReference>
<keyword evidence="10" id="KW-1185">Reference proteome</keyword>
<reference evidence="10" key="1">
    <citation type="submission" date="2018-03" db="EMBL/GenBank/DDBJ databases">
        <authorList>
            <person name="Sun L."/>
            <person name="Liu H."/>
            <person name="Chen W."/>
            <person name="Huang K."/>
            <person name="Liu W."/>
            <person name="Gao X."/>
        </authorList>
    </citation>
    <scope>NUCLEOTIDE SEQUENCE [LARGE SCALE GENOMIC DNA]</scope>
    <source>
        <strain evidence="10">SH9</strain>
    </source>
</reference>
<dbReference type="InterPro" id="IPR003717">
    <property type="entry name" value="RecO"/>
</dbReference>
<evidence type="ECO:0000259" key="8">
    <source>
        <dbReference type="Pfam" id="PF11967"/>
    </source>
</evidence>
<keyword evidence="5 7" id="KW-0234">DNA repair</keyword>
<name>A0A2T1HNL5_9HYPH</name>
<dbReference type="PANTHER" id="PTHR33991">
    <property type="entry name" value="DNA REPAIR PROTEIN RECO"/>
    <property type="match status" value="1"/>
</dbReference>
<dbReference type="HAMAP" id="MF_00201">
    <property type="entry name" value="RecO"/>
    <property type="match status" value="1"/>
</dbReference>
<evidence type="ECO:0000256" key="2">
    <source>
        <dbReference type="ARBA" id="ARBA00021310"/>
    </source>
</evidence>
<keyword evidence="3 7" id="KW-0227">DNA damage</keyword>
<dbReference type="InterPro" id="IPR037278">
    <property type="entry name" value="ARFGAP/RecO"/>
</dbReference>
<dbReference type="InterPro" id="IPR012340">
    <property type="entry name" value="NA-bd_OB-fold"/>
</dbReference>
<dbReference type="RefSeq" id="WP_106339268.1">
    <property type="nucleotide sequence ID" value="NZ_PVZS01000029.1"/>
</dbReference>
<protein>
    <recommendedName>
        <fullName evidence="2 7">DNA repair protein RecO</fullName>
    </recommendedName>
    <alternativeName>
        <fullName evidence="6 7">Recombination protein O</fullName>
    </alternativeName>
</protein>
<dbReference type="GO" id="GO:0043590">
    <property type="term" value="C:bacterial nucleoid"/>
    <property type="evidence" value="ECO:0007669"/>
    <property type="project" value="TreeGrafter"/>
</dbReference>
<dbReference type="SUPFAM" id="SSF50249">
    <property type="entry name" value="Nucleic acid-binding proteins"/>
    <property type="match status" value="1"/>
</dbReference>
<dbReference type="AlphaFoldDB" id="A0A2T1HNL5"/>
<dbReference type="SUPFAM" id="SSF57863">
    <property type="entry name" value="ArfGap/RecO-like zinc finger"/>
    <property type="match status" value="1"/>
</dbReference>
<evidence type="ECO:0000256" key="4">
    <source>
        <dbReference type="ARBA" id="ARBA00023172"/>
    </source>
</evidence>
<dbReference type="InterPro" id="IPR042242">
    <property type="entry name" value="RecO_C"/>
</dbReference>
<dbReference type="NCBIfam" id="TIGR00613">
    <property type="entry name" value="reco"/>
    <property type="match status" value="1"/>
</dbReference>
<dbReference type="InterPro" id="IPR022572">
    <property type="entry name" value="DNA_rep/recomb_RecO_N"/>
</dbReference>
<gene>
    <name evidence="7" type="primary">recO</name>
    <name evidence="9" type="ORF">SLNSH_20030</name>
</gene>